<proteinExistence type="inferred from homology"/>
<feature type="transmembrane region" description="Helical" evidence="7">
    <location>
        <begin position="101"/>
        <end position="124"/>
    </location>
</feature>
<keyword evidence="4 7" id="KW-0812">Transmembrane</keyword>
<protein>
    <submittedName>
        <fullName evidence="8">Uncharacterized protein</fullName>
    </submittedName>
</protein>
<feature type="transmembrane region" description="Helical" evidence="7">
    <location>
        <begin position="130"/>
        <end position="151"/>
    </location>
</feature>
<gene>
    <name evidence="8" type="ORF">METZ01_LOCUS34495</name>
</gene>
<feature type="transmembrane region" description="Helical" evidence="7">
    <location>
        <begin position="172"/>
        <end position="193"/>
    </location>
</feature>
<keyword evidence="5 7" id="KW-1133">Transmembrane helix</keyword>
<evidence type="ECO:0000256" key="5">
    <source>
        <dbReference type="ARBA" id="ARBA00022989"/>
    </source>
</evidence>
<evidence type="ECO:0000256" key="3">
    <source>
        <dbReference type="ARBA" id="ARBA00022475"/>
    </source>
</evidence>
<evidence type="ECO:0000256" key="1">
    <source>
        <dbReference type="ARBA" id="ARBA00004651"/>
    </source>
</evidence>
<keyword evidence="6 7" id="KW-0472">Membrane</keyword>
<comment type="subcellular location">
    <subcellularLocation>
        <location evidence="1">Cell membrane</location>
        <topology evidence="1">Multi-pass membrane protein</topology>
    </subcellularLocation>
</comment>
<dbReference type="Pfam" id="PF01914">
    <property type="entry name" value="MarC"/>
    <property type="match status" value="1"/>
</dbReference>
<dbReference type="PANTHER" id="PTHR33508">
    <property type="entry name" value="UPF0056 MEMBRANE PROTEIN YHCE"/>
    <property type="match status" value="1"/>
</dbReference>
<sequence>MFTLINPIGIAPILVVMTERFSKPERIIIAKQGTITACLILIVFAFLGSLIFNFFAITIEAIQIMGGIIFFRSGFKMLEAKVGRSRTTPQEEIESQESDDIAISPIGIPLIAGPGAITATMLLSSKVPNVHSYISIGLAILLVLSLVYLILRNGDLMINALGVKGMRVIQRLMGLILMVIAVQFVINGVTTVLQPLLA</sequence>
<reference evidence="8" key="1">
    <citation type="submission" date="2018-05" db="EMBL/GenBank/DDBJ databases">
        <authorList>
            <person name="Lanie J.A."/>
            <person name="Ng W.-L."/>
            <person name="Kazmierczak K.M."/>
            <person name="Andrzejewski T.M."/>
            <person name="Davidsen T.M."/>
            <person name="Wayne K.J."/>
            <person name="Tettelin H."/>
            <person name="Glass J.I."/>
            <person name="Rusch D."/>
            <person name="Podicherti R."/>
            <person name="Tsui H.-C.T."/>
            <person name="Winkler M.E."/>
        </authorList>
    </citation>
    <scope>NUCLEOTIDE SEQUENCE</scope>
</reference>
<dbReference type="AlphaFoldDB" id="A0A381QQM4"/>
<dbReference type="PANTHER" id="PTHR33508:SF1">
    <property type="entry name" value="UPF0056 MEMBRANE PROTEIN YHCE"/>
    <property type="match status" value="1"/>
</dbReference>
<evidence type="ECO:0000256" key="7">
    <source>
        <dbReference type="SAM" id="Phobius"/>
    </source>
</evidence>
<evidence type="ECO:0000256" key="4">
    <source>
        <dbReference type="ARBA" id="ARBA00022692"/>
    </source>
</evidence>
<dbReference type="InterPro" id="IPR002771">
    <property type="entry name" value="Multi_antbiot-R_MarC"/>
</dbReference>
<accession>A0A381QQM4</accession>
<organism evidence="8">
    <name type="scientific">marine metagenome</name>
    <dbReference type="NCBI Taxonomy" id="408172"/>
    <lineage>
        <taxon>unclassified sequences</taxon>
        <taxon>metagenomes</taxon>
        <taxon>ecological metagenomes</taxon>
    </lineage>
</organism>
<dbReference type="GO" id="GO:0005886">
    <property type="term" value="C:plasma membrane"/>
    <property type="evidence" value="ECO:0007669"/>
    <property type="project" value="UniProtKB-SubCell"/>
</dbReference>
<keyword evidence="3" id="KW-1003">Cell membrane</keyword>
<name>A0A381QQM4_9ZZZZ</name>
<dbReference type="NCBIfam" id="TIGR00427">
    <property type="entry name" value="NAAT family transporter"/>
    <property type="match status" value="1"/>
</dbReference>
<comment type="similarity">
    <text evidence="2">Belongs to the UPF0056 (MarC) family.</text>
</comment>
<evidence type="ECO:0000256" key="6">
    <source>
        <dbReference type="ARBA" id="ARBA00023136"/>
    </source>
</evidence>
<feature type="transmembrane region" description="Helical" evidence="7">
    <location>
        <begin position="27"/>
        <end position="46"/>
    </location>
</feature>
<evidence type="ECO:0000313" key="8">
    <source>
        <dbReference type="EMBL" id="SUZ81641.1"/>
    </source>
</evidence>
<evidence type="ECO:0000256" key="2">
    <source>
        <dbReference type="ARBA" id="ARBA00009784"/>
    </source>
</evidence>
<dbReference type="EMBL" id="UINC01001476">
    <property type="protein sequence ID" value="SUZ81641.1"/>
    <property type="molecule type" value="Genomic_DNA"/>
</dbReference>